<protein>
    <submittedName>
        <fullName evidence="1">Os12g0418600 protein</fullName>
    </submittedName>
</protein>
<dbReference type="EMBL" id="AP008218">
    <property type="protein sequence ID" value="BAF29674.2"/>
    <property type="molecule type" value="Genomic_DNA"/>
</dbReference>
<reference evidence="1 2" key="1">
    <citation type="journal article" date="2005" name="Nature">
        <title>The map-based sequence of the rice genome.</title>
        <authorList>
            <consortium name="International rice genome sequencing project (IRGSP)"/>
            <person name="Matsumoto T."/>
            <person name="Wu J."/>
            <person name="Kanamori H."/>
            <person name="Katayose Y."/>
            <person name="Fujisawa M."/>
            <person name="Namiki N."/>
            <person name="Mizuno H."/>
            <person name="Yamamoto K."/>
            <person name="Antonio B.A."/>
            <person name="Baba T."/>
            <person name="Sakata K."/>
            <person name="Nagamura Y."/>
            <person name="Aoki H."/>
            <person name="Arikawa K."/>
            <person name="Arita K."/>
            <person name="Bito T."/>
            <person name="Chiden Y."/>
            <person name="Fujitsuka N."/>
            <person name="Fukunaka R."/>
            <person name="Hamada M."/>
            <person name="Harada C."/>
            <person name="Hayashi A."/>
            <person name="Hijishita S."/>
            <person name="Honda M."/>
            <person name="Hosokawa S."/>
            <person name="Ichikawa Y."/>
            <person name="Idonuma A."/>
            <person name="Iijima M."/>
            <person name="Ikeda M."/>
            <person name="Ikeno M."/>
            <person name="Ito K."/>
            <person name="Ito S."/>
            <person name="Ito T."/>
            <person name="Ito Y."/>
            <person name="Ito Y."/>
            <person name="Iwabuchi A."/>
            <person name="Kamiya K."/>
            <person name="Karasawa W."/>
            <person name="Kurita K."/>
            <person name="Katagiri S."/>
            <person name="Kikuta A."/>
            <person name="Kobayashi H."/>
            <person name="Kobayashi N."/>
            <person name="Machita K."/>
            <person name="Maehara T."/>
            <person name="Masukawa M."/>
            <person name="Mizubayashi T."/>
            <person name="Mukai Y."/>
            <person name="Nagasaki H."/>
            <person name="Nagata Y."/>
            <person name="Naito S."/>
            <person name="Nakashima M."/>
            <person name="Nakama Y."/>
            <person name="Nakamichi Y."/>
            <person name="Nakamura M."/>
            <person name="Meguro A."/>
            <person name="Negishi M."/>
            <person name="Ohta I."/>
            <person name="Ohta T."/>
            <person name="Okamoto M."/>
            <person name="Ono N."/>
            <person name="Saji S."/>
            <person name="Sakaguchi M."/>
            <person name="Sakai K."/>
            <person name="Shibata M."/>
            <person name="Shimokawa T."/>
            <person name="Song J."/>
            <person name="Takazaki Y."/>
            <person name="Terasawa K."/>
            <person name="Tsugane M."/>
            <person name="Tsuji K."/>
            <person name="Ueda S."/>
            <person name="Waki K."/>
            <person name="Yamagata H."/>
            <person name="Yamamoto M."/>
            <person name="Yamamoto S."/>
            <person name="Yamane H."/>
            <person name="Yoshiki S."/>
            <person name="Yoshihara R."/>
            <person name="Yukawa K."/>
            <person name="Zhong H."/>
            <person name="Yano M."/>
            <person name="Yuan Q."/>
            <person name="Ouyang S."/>
            <person name="Liu J."/>
            <person name="Jones K.M."/>
            <person name="Gansberger K."/>
            <person name="Moffat K."/>
            <person name="Hill J."/>
            <person name="Bera J."/>
            <person name="Fadrosh D."/>
            <person name="Jin S."/>
            <person name="Johri S."/>
            <person name="Kim M."/>
            <person name="Overton L."/>
            <person name="Reardon M."/>
            <person name="Tsitrin T."/>
            <person name="Vuong H."/>
            <person name="Weaver B."/>
            <person name="Ciecko A."/>
            <person name="Tallon L."/>
            <person name="Jackson J."/>
            <person name="Pai G."/>
            <person name="Aken S.V."/>
            <person name="Utterback T."/>
            <person name="Reidmuller S."/>
            <person name="Feldblyum T."/>
            <person name="Hsiao J."/>
            <person name="Zismann V."/>
            <person name="Iobst S."/>
            <person name="de Vazeille A.R."/>
            <person name="Buell C.R."/>
            <person name="Ying K."/>
            <person name="Li Y."/>
            <person name="Lu T."/>
            <person name="Huang Y."/>
            <person name="Zhao Q."/>
            <person name="Feng Q."/>
            <person name="Zhang L."/>
            <person name="Zhu J."/>
            <person name="Weng Q."/>
            <person name="Mu J."/>
            <person name="Lu Y."/>
            <person name="Fan D."/>
            <person name="Liu Y."/>
            <person name="Guan J."/>
            <person name="Zhang Y."/>
            <person name="Yu S."/>
            <person name="Liu X."/>
            <person name="Zhang Y."/>
            <person name="Hong G."/>
            <person name="Han B."/>
            <person name="Choisne N."/>
            <person name="Demange N."/>
            <person name="Orjeda G."/>
            <person name="Samain S."/>
            <person name="Cattolico L."/>
            <person name="Pelletier E."/>
            <person name="Couloux A."/>
            <person name="Segurens B."/>
            <person name="Wincker P."/>
            <person name="D'Hont A."/>
            <person name="Scarpelli C."/>
            <person name="Weissenbach J."/>
            <person name="Salanoubat M."/>
            <person name="Quetier F."/>
            <person name="Yu Y."/>
            <person name="Kim H.R."/>
            <person name="Rambo T."/>
            <person name="Currie J."/>
            <person name="Collura K."/>
            <person name="Luo M."/>
            <person name="Yang T."/>
            <person name="Ammiraju J.S.S."/>
            <person name="Engler F."/>
            <person name="Soderlund C."/>
            <person name="Wing R.A."/>
            <person name="Palmer L.E."/>
            <person name="de la Bastide M."/>
            <person name="Spiegel L."/>
            <person name="Nascimento L."/>
            <person name="Zutavern T."/>
            <person name="O'Shaughnessy A."/>
            <person name="Dike S."/>
            <person name="Dedhia N."/>
            <person name="Preston R."/>
            <person name="Balija V."/>
            <person name="McCombie W.R."/>
            <person name="Chow T."/>
            <person name="Chen H."/>
            <person name="Chung M."/>
            <person name="Chen C."/>
            <person name="Shaw J."/>
            <person name="Wu H."/>
            <person name="Hsiao K."/>
            <person name="Chao Y."/>
            <person name="Chu M."/>
            <person name="Cheng C."/>
            <person name="Hour A."/>
            <person name="Lee P."/>
            <person name="Lin S."/>
            <person name="Lin Y."/>
            <person name="Liou J."/>
            <person name="Liu S."/>
            <person name="Hsing Y."/>
            <person name="Raghuvanshi S."/>
            <person name="Mohanty A."/>
            <person name="Bharti A.K."/>
            <person name="Gaur A."/>
            <person name="Gupta V."/>
            <person name="Kumar D."/>
            <person name="Ravi V."/>
            <person name="Vij S."/>
            <person name="Kapur A."/>
            <person name="Khurana P."/>
            <person name="Khurana P."/>
            <person name="Khurana J.P."/>
            <person name="Tyagi A.K."/>
            <person name="Gaikwad K."/>
            <person name="Singh A."/>
            <person name="Dalal V."/>
            <person name="Srivastava S."/>
            <person name="Dixit A."/>
            <person name="Pal A.K."/>
            <person name="Ghazi I.A."/>
            <person name="Yadav M."/>
            <person name="Pandit A."/>
            <person name="Bhargava A."/>
            <person name="Sureshbabu K."/>
            <person name="Batra K."/>
            <person name="Sharma T.R."/>
            <person name="Mohapatra T."/>
            <person name="Singh N.K."/>
            <person name="Messing J."/>
            <person name="Nelson A.B."/>
            <person name="Fuks G."/>
            <person name="Kavchok S."/>
            <person name="Keizer G."/>
            <person name="Linton E."/>
            <person name="Llaca V."/>
            <person name="Song R."/>
            <person name="Tanyolac B."/>
            <person name="Young S."/>
            <person name="Ho-Il K."/>
            <person name="Hahn J.H."/>
            <person name="Sangsakoo G."/>
            <person name="Vanavichit A."/>
            <person name="de Mattos Luiz.A.T."/>
            <person name="Zimmer P.D."/>
            <person name="Malone G."/>
            <person name="Dellagostin O."/>
            <person name="de Oliveira A.C."/>
            <person name="Bevan M."/>
            <person name="Bancroft I."/>
            <person name="Minx P."/>
            <person name="Cordum H."/>
            <person name="Wilson R."/>
            <person name="Cheng Z."/>
            <person name="Jin W."/>
            <person name="Jiang J."/>
            <person name="Leong S.A."/>
            <person name="Iwama H."/>
            <person name="Gojobori T."/>
            <person name="Itoh T."/>
            <person name="Niimura Y."/>
            <person name="Fujii Y."/>
            <person name="Habara T."/>
            <person name="Sakai H."/>
            <person name="Sato Y."/>
            <person name="Wilson G."/>
            <person name="Kumar K."/>
            <person name="McCouch S."/>
            <person name="Juretic N."/>
            <person name="Hoen D."/>
            <person name="Wright S."/>
            <person name="Bruskiewich R."/>
            <person name="Bureau T."/>
            <person name="Miyao A."/>
            <person name="Hirochika H."/>
            <person name="Nishikawa T."/>
            <person name="Kadowaki K."/>
            <person name="Sugiura M."/>
            <person name="Burr B."/>
            <person name="Sasaki T."/>
        </authorList>
    </citation>
    <scope>NUCLEOTIDE SEQUENCE [LARGE SCALE GENOMIC DNA]</scope>
    <source>
        <strain evidence="2">cv. Nipponbare</strain>
    </source>
</reference>
<name>Q0INP1_ORYSJ</name>
<sequence length="50" mass="5463">MDPDGYVEATGNLEAQDGVGSLESFGWFNRIIITPLYHGNDIVASIHTIK</sequence>
<proteinExistence type="predicted"/>
<dbReference type="Proteomes" id="UP000000763">
    <property type="component" value="Chromosome 12"/>
</dbReference>
<evidence type="ECO:0000313" key="1">
    <source>
        <dbReference type="EMBL" id="BAF29674.2"/>
    </source>
</evidence>
<evidence type="ECO:0000313" key="2">
    <source>
        <dbReference type="Proteomes" id="UP000000763"/>
    </source>
</evidence>
<dbReference type="KEGG" id="dosa:Os12g0418600"/>
<gene>
    <name evidence="1" type="ordered locus">Os12g0418600</name>
</gene>
<organism evidence="1 2">
    <name type="scientific">Oryza sativa subsp. japonica</name>
    <name type="common">Rice</name>
    <dbReference type="NCBI Taxonomy" id="39947"/>
    <lineage>
        <taxon>Eukaryota</taxon>
        <taxon>Viridiplantae</taxon>
        <taxon>Streptophyta</taxon>
        <taxon>Embryophyta</taxon>
        <taxon>Tracheophyta</taxon>
        <taxon>Spermatophyta</taxon>
        <taxon>Magnoliopsida</taxon>
        <taxon>Liliopsida</taxon>
        <taxon>Poales</taxon>
        <taxon>Poaceae</taxon>
        <taxon>BOP clade</taxon>
        <taxon>Oryzoideae</taxon>
        <taxon>Oryzeae</taxon>
        <taxon>Oryzinae</taxon>
        <taxon>Oryza</taxon>
        <taxon>Oryza sativa</taxon>
    </lineage>
</organism>
<dbReference type="AlphaFoldDB" id="Q0INP1"/>
<reference evidence="2" key="2">
    <citation type="journal article" date="2008" name="Nucleic Acids Res.">
        <title>The rice annotation project database (RAP-DB): 2008 update.</title>
        <authorList>
            <consortium name="The rice annotation project (RAP)"/>
        </authorList>
    </citation>
    <scope>GENOME REANNOTATION</scope>
    <source>
        <strain evidence="2">cv. Nipponbare</strain>
    </source>
</reference>
<accession>Q0INP1</accession>